<feature type="region of interest" description="Disordered" evidence="1">
    <location>
        <begin position="541"/>
        <end position="569"/>
    </location>
</feature>
<dbReference type="Proteomes" id="UP000574317">
    <property type="component" value="Unassembled WGS sequence"/>
</dbReference>
<evidence type="ECO:0000313" key="2">
    <source>
        <dbReference type="EMBL" id="KAF5563247.1"/>
    </source>
</evidence>
<proteinExistence type="predicted"/>
<evidence type="ECO:0000313" key="3">
    <source>
        <dbReference type="Proteomes" id="UP000574317"/>
    </source>
</evidence>
<evidence type="ECO:0000256" key="1">
    <source>
        <dbReference type="SAM" id="MobiDB-lite"/>
    </source>
</evidence>
<sequence>MSVSLGRETDAHAPTASVFHSAQKCFESFQHCLNSASKSDKPNAAWPKSSVVRVEDQLARFQLWTANIRVFSAGRDSLDYRLRDAPDVKTPIIGLLQALDFRIKTGSQILDSMTRNQQSKSIEEVIQEFVQTLDAVSSEITLLHKITNTIRRASKDTQNSRAAERFKIRDDEGGSNATVTTREYQYYPIPIYKAQSDQVKFFDPRGGHDYNVMPHMATRMDISGKIKHDYDGPALPSIFHPPSQTNDRPPGPFTESEYITLGDAGRPAKRRIITAPSHSAMHSAETATTFSPEGYKKAAAPSVVSVSKTVPLSDEDELVFPPAPSRSFVQRYNKAKQDIEDRHKQRLSTIESYHEGADMTTIPPRDVRAIFDAGAVRDRALAKAWDDCLKAVSEVTCPYCFHVLPIGEVVDELKWKYHVKNDLEPYVCLFEACQTPGHLYADSNAWTNHMSQHTLRWSCASKRHGEFVADSRDYYLDHMKHSHPGMFTDDQLGILADQNVRKTGPLFKTCPLCGEEKPHPSMIDHLVGHMRFLALKSLPPHQEDAGDLRETDEEQDKWSSTRPSSRSTIENDSVDDFTFSFTGVPDRLPEGLFTFVH</sequence>
<keyword evidence="3" id="KW-1185">Reference proteome</keyword>
<dbReference type="PANTHER" id="PTHR35391:SF7">
    <property type="entry name" value="C2H2-TYPE DOMAIN-CONTAINING PROTEIN"/>
    <property type="match status" value="1"/>
</dbReference>
<reference evidence="2 3" key="1">
    <citation type="submission" date="2020-05" db="EMBL/GenBank/DDBJ databases">
        <title>Identification and distribution of gene clusters putatively required for synthesis of sphingolipid metabolism inhibitors in phylogenetically diverse species of the filamentous fungus Fusarium.</title>
        <authorList>
            <person name="Kim H.-S."/>
            <person name="Busman M."/>
            <person name="Brown D.W."/>
            <person name="Divon H."/>
            <person name="Uhlig S."/>
            <person name="Proctor R.H."/>
        </authorList>
    </citation>
    <scope>NUCLEOTIDE SEQUENCE [LARGE SCALE GENOMIC DNA]</scope>
    <source>
        <strain evidence="2 3">NRRL 25196</strain>
    </source>
</reference>
<name>A0A8H5JX39_9HYPO</name>
<dbReference type="AlphaFoldDB" id="A0A8H5JX39"/>
<organism evidence="2 3">
    <name type="scientific">Fusarium napiforme</name>
    <dbReference type="NCBI Taxonomy" id="42672"/>
    <lineage>
        <taxon>Eukaryota</taxon>
        <taxon>Fungi</taxon>
        <taxon>Dikarya</taxon>
        <taxon>Ascomycota</taxon>
        <taxon>Pezizomycotina</taxon>
        <taxon>Sordariomycetes</taxon>
        <taxon>Hypocreomycetidae</taxon>
        <taxon>Hypocreales</taxon>
        <taxon>Nectriaceae</taxon>
        <taxon>Fusarium</taxon>
        <taxon>Fusarium fujikuroi species complex</taxon>
    </lineage>
</organism>
<evidence type="ECO:0008006" key="4">
    <source>
        <dbReference type="Google" id="ProtNLM"/>
    </source>
</evidence>
<gene>
    <name evidence="2" type="ORF">FNAPI_2748</name>
</gene>
<feature type="compositionally biased region" description="Polar residues" evidence="1">
    <location>
        <begin position="558"/>
        <end position="569"/>
    </location>
</feature>
<dbReference type="PANTHER" id="PTHR35391">
    <property type="entry name" value="C2H2-TYPE DOMAIN-CONTAINING PROTEIN-RELATED"/>
    <property type="match status" value="1"/>
</dbReference>
<comment type="caution">
    <text evidence="2">The sequence shown here is derived from an EMBL/GenBank/DDBJ whole genome shotgun (WGS) entry which is preliminary data.</text>
</comment>
<protein>
    <recommendedName>
        <fullName evidence="4">C2H2-type domain-containing protein</fullName>
    </recommendedName>
</protein>
<dbReference type="EMBL" id="JAAOAO010000093">
    <property type="protein sequence ID" value="KAF5563247.1"/>
    <property type="molecule type" value="Genomic_DNA"/>
</dbReference>
<accession>A0A8H5JX39</accession>